<accession>T1ITE9</accession>
<evidence type="ECO:0000313" key="4">
    <source>
        <dbReference type="Proteomes" id="UP000014500"/>
    </source>
</evidence>
<dbReference type="Proteomes" id="UP000014500">
    <property type="component" value="Unassembled WGS sequence"/>
</dbReference>
<reference evidence="4" key="1">
    <citation type="submission" date="2011-05" db="EMBL/GenBank/DDBJ databases">
        <authorList>
            <person name="Richards S.R."/>
            <person name="Qu J."/>
            <person name="Jiang H."/>
            <person name="Jhangiani S.N."/>
            <person name="Agravi P."/>
            <person name="Goodspeed R."/>
            <person name="Gross S."/>
            <person name="Mandapat C."/>
            <person name="Jackson L."/>
            <person name="Mathew T."/>
            <person name="Pu L."/>
            <person name="Thornton R."/>
            <person name="Saada N."/>
            <person name="Wilczek-Boney K.B."/>
            <person name="Lee S."/>
            <person name="Kovar C."/>
            <person name="Wu Y."/>
            <person name="Scherer S.E."/>
            <person name="Worley K.C."/>
            <person name="Muzny D.M."/>
            <person name="Gibbs R."/>
        </authorList>
    </citation>
    <scope>NUCLEOTIDE SEQUENCE</scope>
    <source>
        <strain evidence="4">Brora</strain>
    </source>
</reference>
<feature type="region of interest" description="Disordered" evidence="2">
    <location>
        <begin position="324"/>
        <end position="406"/>
    </location>
</feature>
<keyword evidence="1" id="KW-0175">Coiled coil</keyword>
<dbReference type="EnsemblMetazoa" id="SMAR004395-RA">
    <property type="protein sequence ID" value="SMAR004395-PA"/>
    <property type="gene ID" value="SMAR004395"/>
</dbReference>
<evidence type="ECO:0000256" key="2">
    <source>
        <dbReference type="SAM" id="MobiDB-lite"/>
    </source>
</evidence>
<proteinExistence type="predicted"/>
<reference evidence="3" key="2">
    <citation type="submission" date="2015-02" db="UniProtKB">
        <authorList>
            <consortium name="EnsemblMetazoa"/>
        </authorList>
    </citation>
    <scope>IDENTIFICATION</scope>
</reference>
<feature type="compositionally biased region" description="Polar residues" evidence="2">
    <location>
        <begin position="349"/>
        <end position="359"/>
    </location>
</feature>
<name>T1ITE9_STRMM</name>
<evidence type="ECO:0000313" key="3">
    <source>
        <dbReference type="EnsemblMetazoa" id="SMAR004395-PA"/>
    </source>
</evidence>
<organism evidence="3 4">
    <name type="scientific">Strigamia maritima</name>
    <name type="common">European centipede</name>
    <name type="synonym">Geophilus maritimus</name>
    <dbReference type="NCBI Taxonomy" id="126957"/>
    <lineage>
        <taxon>Eukaryota</taxon>
        <taxon>Metazoa</taxon>
        <taxon>Ecdysozoa</taxon>
        <taxon>Arthropoda</taxon>
        <taxon>Myriapoda</taxon>
        <taxon>Chilopoda</taxon>
        <taxon>Pleurostigmophora</taxon>
        <taxon>Geophilomorpha</taxon>
        <taxon>Linotaeniidae</taxon>
        <taxon>Strigamia</taxon>
    </lineage>
</organism>
<sequence length="406" mass="46673">MATMMEENKQNDPLDVAELIKNLTENGIKIDVDNKTISCQITDEEHFISELQSDLHNKQIIIAEKCQKYRNDEDEVKKLGNRCQTAEHQLTELHQMMGVLQGVVSEKEKNLTLVKTSRDKMKKRQETVLATHRQKWEAFRNFYEGMPESQNYFRLKSELIIAEEDMKLLKKTHQDLEDEYKTLDKSLIDELCKRIFEIATSKCETIRTEKMIHDIIRANKNRKEEEKLKKFQFVSPFPKMGFRAQFRSVLPVSPLTRFSVPAISSLAPPSPATRDESTVRNMEKPLRENEFCAPQLIPDTPIEDVNGTPDKYCEEAPFSQMIEPSSTPQFLSTNSNNSQENETHFPFGPSSSDTPTGQSLPFDFDEPLSSPLGFPFDFNERPTGPIRFQSTPEEQPASSGFLSMFD</sequence>
<feature type="compositionally biased region" description="Polar residues" evidence="2">
    <location>
        <begin position="388"/>
        <end position="406"/>
    </location>
</feature>
<dbReference type="HOGENOM" id="CLU_678472_0_0_1"/>
<dbReference type="EMBL" id="JH431482">
    <property type="status" value="NOT_ANNOTATED_CDS"/>
    <property type="molecule type" value="Genomic_DNA"/>
</dbReference>
<keyword evidence="4" id="KW-1185">Reference proteome</keyword>
<dbReference type="AlphaFoldDB" id="T1ITE9"/>
<protein>
    <submittedName>
        <fullName evidence="3">Uncharacterized protein</fullName>
    </submittedName>
</protein>
<evidence type="ECO:0000256" key="1">
    <source>
        <dbReference type="SAM" id="Coils"/>
    </source>
</evidence>
<feature type="coiled-coil region" evidence="1">
    <location>
        <begin position="159"/>
        <end position="186"/>
    </location>
</feature>